<evidence type="ECO:0000313" key="2">
    <source>
        <dbReference type="Proteomes" id="UP000254465"/>
    </source>
</evidence>
<organism evidence="1 2">
    <name type="scientific">Avibacterium paragallinarum</name>
    <name type="common">Haemophilus gallinarum</name>
    <dbReference type="NCBI Taxonomy" id="728"/>
    <lineage>
        <taxon>Bacteria</taxon>
        <taxon>Pseudomonadati</taxon>
        <taxon>Pseudomonadota</taxon>
        <taxon>Gammaproteobacteria</taxon>
        <taxon>Pasteurellales</taxon>
        <taxon>Pasteurellaceae</taxon>
        <taxon>Avibacterium</taxon>
    </lineage>
</organism>
<proteinExistence type="predicted"/>
<dbReference type="KEGG" id="apag:EIA51_01590"/>
<evidence type="ECO:0000313" key="1">
    <source>
        <dbReference type="EMBL" id="STO72732.1"/>
    </source>
</evidence>
<dbReference type="EMBL" id="UGHK01000002">
    <property type="protein sequence ID" value="STO72732.1"/>
    <property type="molecule type" value="Genomic_DNA"/>
</dbReference>
<dbReference type="RefSeq" id="WP_026138437.1">
    <property type="nucleotide sequence ID" value="NZ_CP034110.1"/>
</dbReference>
<accession>A0A0F5EUP0</accession>
<dbReference type="AlphaFoldDB" id="A0A0F5EUP0"/>
<gene>
    <name evidence="1" type="ORF">NCTC11296_02674</name>
</gene>
<protein>
    <submittedName>
        <fullName evidence="1">Uncharacterized protein</fullName>
    </submittedName>
</protein>
<dbReference type="Proteomes" id="UP000254465">
    <property type="component" value="Unassembled WGS sequence"/>
</dbReference>
<reference evidence="1 2" key="1">
    <citation type="submission" date="2018-06" db="EMBL/GenBank/DDBJ databases">
        <authorList>
            <consortium name="Pathogen Informatics"/>
            <person name="Doyle S."/>
        </authorList>
    </citation>
    <scope>NUCLEOTIDE SEQUENCE [LARGE SCALE GENOMIC DNA]</scope>
    <source>
        <strain evidence="1 2">NCTC11296</strain>
    </source>
</reference>
<sequence>MIVKGNKHHIVKSGRYSAKLTDVKTIQSGYGERIAFIFEIIGGIYQGVKLARTCTPILKPNSNLTEIIQSLNHKPLSAEQIYDGIDVSQFQGNEYQIRVTQRESKNGFYYSHIEQII</sequence>
<dbReference type="GeneID" id="66257401"/>
<name>A0A0F5EUP0_AVIPA</name>